<evidence type="ECO:0000256" key="1">
    <source>
        <dbReference type="SAM" id="MobiDB-lite"/>
    </source>
</evidence>
<sequence length="175" mass="18810">MPHRRPLNPQRLGPWTNDPGDPGADSMAARPSDEDGTRRNLSPPMQGEQDWMMRTSSGPVTERPCIPCPIEVAGAGRDRRSDACTYRGTEGSGEVQGTLGERTLRGRRSTCRPRVLTKPGGGPGPGAMGDRVVMAAPSPVRVTWTLHMLLGPTGAIPGTTLIQPAKLHNFLIRTQ</sequence>
<feature type="region of interest" description="Disordered" evidence="1">
    <location>
        <begin position="76"/>
        <end position="95"/>
    </location>
</feature>
<protein>
    <submittedName>
        <fullName evidence="2">Uncharacterized protein</fullName>
    </submittedName>
</protein>
<feature type="region of interest" description="Disordered" evidence="1">
    <location>
        <begin position="1"/>
        <end position="62"/>
    </location>
</feature>
<gene>
    <name evidence="2" type="ORF">PECUL_23A024871</name>
</gene>
<keyword evidence="3" id="KW-1185">Reference proteome</keyword>
<proteinExistence type="predicted"/>
<evidence type="ECO:0000313" key="2">
    <source>
        <dbReference type="EMBL" id="CAH2273799.1"/>
    </source>
</evidence>
<dbReference type="Proteomes" id="UP001295444">
    <property type="component" value="Chromosome 03"/>
</dbReference>
<reference evidence="2" key="1">
    <citation type="submission" date="2022-03" db="EMBL/GenBank/DDBJ databases">
        <authorList>
            <person name="Alioto T."/>
            <person name="Alioto T."/>
            <person name="Gomez Garrido J."/>
        </authorList>
    </citation>
    <scope>NUCLEOTIDE SEQUENCE</scope>
</reference>
<organism evidence="2 3">
    <name type="scientific">Pelobates cultripes</name>
    <name type="common">Western spadefoot toad</name>
    <dbReference type="NCBI Taxonomy" id="61616"/>
    <lineage>
        <taxon>Eukaryota</taxon>
        <taxon>Metazoa</taxon>
        <taxon>Chordata</taxon>
        <taxon>Craniata</taxon>
        <taxon>Vertebrata</taxon>
        <taxon>Euteleostomi</taxon>
        <taxon>Amphibia</taxon>
        <taxon>Batrachia</taxon>
        <taxon>Anura</taxon>
        <taxon>Pelobatoidea</taxon>
        <taxon>Pelobatidae</taxon>
        <taxon>Pelobates</taxon>
    </lineage>
</organism>
<accession>A0AAD1RMC0</accession>
<evidence type="ECO:0000313" key="3">
    <source>
        <dbReference type="Proteomes" id="UP001295444"/>
    </source>
</evidence>
<name>A0AAD1RMC0_PELCU</name>
<dbReference type="EMBL" id="OW240914">
    <property type="protein sequence ID" value="CAH2273799.1"/>
    <property type="molecule type" value="Genomic_DNA"/>
</dbReference>
<dbReference type="AlphaFoldDB" id="A0AAD1RMC0"/>